<dbReference type="GO" id="GO:0005886">
    <property type="term" value="C:plasma membrane"/>
    <property type="evidence" value="ECO:0007669"/>
    <property type="project" value="UniProtKB-SubCell"/>
</dbReference>
<dbReference type="PANTHER" id="PTHR48063">
    <property type="entry name" value="LRR RECEPTOR-LIKE KINASE"/>
    <property type="match status" value="1"/>
</dbReference>
<dbReference type="EC" id="2.7.11.1" evidence="12"/>
<evidence type="ECO:0000313" key="12">
    <source>
        <dbReference type="EMBL" id="PIN09230.1"/>
    </source>
</evidence>
<dbReference type="Pfam" id="PF13855">
    <property type="entry name" value="LRR_8"/>
    <property type="match status" value="1"/>
</dbReference>
<dbReference type="PRINTS" id="PR00019">
    <property type="entry name" value="LEURICHRPT"/>
</dbReference>
<evidence type="ECO:0000256" key="2">
    <source>
        <dbReference type="ARBA" id="ARBA00009592"/>
    </source>
</evidence>
<dbReference type="GO" id="GO:0051707">
    <property type="term" value="P:response to other organism"/>
    <property type="evidence" value="ECO:0007669"/>
    <property type="project" value="UniProtKB-ARBA"/>
</dbReference>
<evidence type="ECO:0000256" key="6">
    <source>
        <dbReference type="ARBA" id="ARBA00022729"/>
    </source>
</evidence>
<sequence length="403" mass="45347">MELEGEISPSSLELANLNYLDLSFNYFPQAIPKFIGSLGKLRHLNLSSCFGGLIPHSLRNLSNLQFLDLSGNSVLYKNLDWVYSLQSLEYLDLSFADLQKATTCNYLEGRIPRAIGSLISLSDLDLSNNLLQGEFPDSMGNLTHLSYLDLSHNQLQGEFPRSSNQLNESLVQGNLRLPNLEVLDVSENKFSGQHLDLGSNHLEGLISEAHLLNLSKLRALDLSFNSNLTLRIRSFWNPPFQLSGLMLAQCKLGPHFPKWLQNQQELEIYGVLPNLSSKRHLLIMDLSSNEFNGSLPLLPQDVSAMFLSGNKFSGTIANLCNFTSYYALDLSDNLFFTEISQYCFIYLMSQTYLNLANNKFSGEIPNSVDYCCNARDRDSILPRDPGRHSRSNRKSKINTVTKT</sequence>
<dbReference type="EMBL" id="NKXS01003577">
    <property type="protein sequence ID" value="PIN09230.1"/>
    <property type="molecule type" value="Genomic_DNA"/>
</dbReference>
<dbReference type="InterPro" id="IPR001611">
    <property type="entry name" value="Leu-rich_rpt"/>
</dbReference>
<dbReference type="InterPro" id="IPR032675">
    <property type="entry name" value="LRR_dom_sf"/>
</dbReference>
<keyword evidence="6" id="KW-0732">Signal</keyword>
<keyword evidence="9" id="KW-0472">Membrane</keyword>
<accession>A0A2G9GW44</accession>
<dbReference type="GO" id="GO:0006952">
    <property type="term" value="P:defense response"/>
    <property type="evidence" value="ECO:0007669"/>
    <property type="project" value="UniProtKB-ARBA"/>
</dbReference>
<evidence type="ECO:0000256" key="8">
    <source>
        <dbReference type="ARBA" id="ARBA00022989"/>
    </source>
</evidence>
<comment type="subcellular location">
    <subcellularLocation>
        <location evidence="1">Cell membrane</location>
        <topology evidence="1">Single-pass type I membrane protein</topology>
    </subcellularLocation>
</comment>
<keyword evidence="8" id="KW-1133">Transmembrane helix</keyword>
<keyword evidence="7" id="KW-0677">Repeat</keyword>
<dbReference type="PANTHER" id="PTHR48063:SF98">
    <property type="entry name" value="LRR RECEPTOR-LIKE SERINE_THREONINE-PROTEIN KINASE FLS2"/>
    <property type="match status" value="1"/>
</dbReference>
<gene>
    <name evidence="12" type="ORF">CDL12_18188</name>
</gene>
<evidence type="ECO:0000256" key="7">
    <source>
        <dbReference type="ARBA" id="ARBA00022737"/>
    </source>
</evidence>
<evidence type="ECO:0000256" key="9">
    <source>
        <dbReference type="ARBA" id="ARBA00023136"/>
    </source>
</evidence>
<dbReference type="STRING" id="429701.A0A2G9GW44"/>
<organism evidence="12 13">
    <name type="scientific">Handroanthus impetiginosus</name>
    <dbReference type="NCBI Taxonomy" id="429701"/>
    <lineage>
        <taxon>Eukaryota</taxon>
        <taxon>Viridiplantae</taxon>
        <taxon>Streptophyta</taxon>
        <taxon>Embryophyta</taxon>
        <taxon>Tracheophyta</taxon>
        <taxon>Spermatophyta</taxon>
        <taxon>Magnoliopsida</taxon>
        <taxon>eudicotyledons</taxon>
        <taxon>Gunneridae</taxon>
        <taxon>Pentapetalae</taxon>
        <taxon>asterids</taxon>
        <taxon>lamiids</taxon>
        <taxon>Lamiales</taxon>
        <taxon>Bignoniaceae</taxon>
        <taxon>Crescentiina</taxon>
        <taxon>Tabebuia alliance</taxon>
        <taxon>Handroanthus</taxon>
    </lineage>
</organism>
<dbReference type="SMART" id="SM00369">
    <property type="entry name" value="LRR_TYP"/>
    <property type="match status" value="6"/>
</dbReference>
<comment type="similarity">
    <text evidence="2">Belongs to the RLP family.</text>
</comment>
<comment type="caution">
    <text evidence="12">The sequence shown here is derived from an EMBL/GenBank/DDBJ whole genome shotgun (WGS) entry which is preliminary data.</text>
</comment>
<evidence type="ECO:0000256" key="1">
    <source>
        <dbReference type="ARBA" id="ARBA00004251"/>
    </source>
</evidence>
<dbReference type="SUPFAM" id="SSF52047">
    <property type="entry name" value="RNI-like"/>
    <property type="match status" value="1"/>
</dbReference>
<proteinExistence type="inferred from homology"/>
<keyword evidence="5" id="KW-0812">Transmembrane</keyword>
<keyword evidence="4" id="KW-0433">Leucine-rich repeat</keyword>
<protein>
    <submittedName>
        <fullName evidence="12">Leucine-rich repeat protein</fullName>
        <ecNumber evidence="12">2.7.11.1</ecNumber>
    </submittedName>
</protein>
<evidence type="ECO:0000256" key="10">
    <source>
        <dbReference type="ARBA" id="ARBA00023180"/>
    </source>
</evidence>
<dbReference type="Pfam" id="PF00560">
    <property type="entry name" value="LRR_1"/>
    <property type="match status" value="3"/>
</dbReference>
<keyword evidence="12" id="KW-0808">Transferase</keyword>
<evidence type="ECO:0000256" key="11">
    <source>
        <dbReference type="SAM" id="MobiDB-lite"/>
    </source>
</evidence>
<dbReference type="OrthoDB" id="8731593at2759"/>
<name>A0A2G9GW44_9LAMI</name>
<dbReference type="GO" id="GO:0004674">
    <property type="term" value="F:protein serine/threonine kinase activity"/>
    <property type="evidence" value="ECO:0007669"/>
    <property type="project" value="UniProtKB-EC"/>
</dbReference>
<evidence type="ECO:0000256" key="3">
    <source>
        <dbReference type="ARBA" id="ARBA00022475"/>
    </source>
</evidence>
<reference evidence="13" key="1">
    <citation type="journal article" date="2018" name="Gigascience">
        <title>Genome assembly of the Pink Ipe (Handroanthus impetiginosus, Bignoniaceae), a highly valued, ecologically keystone Neotropical timber forest tree.</title>
        <authorList>
            <person name="Silva-Junior O.B."/>
            <person name="Grattapaglia D."/>
            <person name="Novaes E."/>
            <person name="Collevatti R.G."/>
        </authorList>
    </citation>
    <scope>NUCLEOTIDE SEQUENCE [LARGE SCALE GENOMIC DNA]</scope>
    <source>
        <strain evidence="13">cv. UFG-1</strain>
    </source>
</reference>
<evidence type="ECO:0000313" key="13">
    <source>
        <dbReference type="Proteomes" id="UP000231279"/>
    </source>
</evidence>
<evidence type="ECO:0000256" key="5">
    <source>
        <dbReference type="ARBA" id="ARBA00022692"/>
    </source>
</evidence>
<dbReference type="Gene3D" id="3.80.10.10">
    <property type="entry name" value="Ribonuclease Inhibitor"/>
    <property type="match status" value="3"/>
</dbReference>
<keyword evidence="13" id="KW-1185">Reference proteome</keyword>
<dbReference type="InterPro" id="IPR003591">
    <property type="entry name" value="Leu-rich_rpt_typical-subtyp"/>
</dbReference>
<feature type="region of interest" description="Disordered" evidence="11">
    <location>
        <begin position="381"/>
        <end position="403"/>
    </location>
</feature>
<dbReference type="InterPro" id="IPR046956">
    <property type="entry name" value="RLP23-like"/>
</dbReference>
<keyword evidence="10" id="KW-0325">Glycoprotein</keyword>
<dbReference type="AlphaFoldDB" id="A0A2G9GW44"/>
<dbReference type="Proteomes" id="UP000231279">
    <property type="component" value="Unassembled WGS sequence"/>
</dbReference>
<evidence type="ECO:0000256" key="4">
    <source>
        <dbReference type="ARBA" id="ARBA00022614"/>
    </source>
</evidence>
<keyword evidence="3" id="KW-1003">Cell membrane</keyword>